<keyword evidence="3" id="KW-1185">Reference proteome</keyword>
<evidence type="ECO:0000256" key="1">
    <source>
        <dbReference type="SAM" id="MobiDB-lite"/>
    </source>
</evidence>
<sequence>MTKSSSGILGGPMLSDSTSGGRRSRSVTPNSPPGSARCAPPERTYTENVAPMRAQLRAGQPPVSRPAAISRLSEDSPKKVVTVTRLLDEALVPTPPPSLGAATNAPGKISTSQIQFNEKGKGPSGEDACRAAAREACRILGVPETHWVPGMVTIAGRESAFNAPKWQINTNDLNAKNVPGLFGGGPAPDGHPGQCSRGAVQCIPQTFAANHVAGTSLDIYNLVASIAAGIQYIITSYGIRRDGGDLLTKSLGRGHGSANGFGIQQADPNREPRGY</sequence>
<accession>A0A561EWK8</accession>
<evidence type="ECO:0008006" key="4">
    <source>
        <dbReference type="Google" id="ProtNLM"/>
    </source>
</evidence>
<name>A0A561EWK8_9ACTN</name>
<feature type="region of interest" description="Disordered" evidence="1">
    <location>
        <begin position="1"/>
        <end position="50"/>
    </location>
</feature>
<evidence type="ECO:0000313" key="3">
    <source>
        <dbReference type="Proteomes" id="UP000318416"/>
    </source>
</evidence>
<dbReference type="AlphaFoldDB" id="A0A561EWK8"/>
<reference evidence="2 3" key="1">
    <citation type="submission" date="2019-06" db="EMBL/GenBank/DDBJ databases">
        <title>Sequencing the genomes of 1000 actinobacteria strains.</title>
        <authorList>
            <person name="Klenk H.-P."/>
        </authorList>
    </citation>
    <scope>NUCLEOTIDE SEQUENCE [LARGE SCALE GENOMIC DNA]</scope>
    <source>
        <strain evidence="2 3">DSM 41649</strain>
    </source>
</reference>
<comment type="caution">
    <text evidence="2">The sequence shown here is derived from an EMBL/GenBank/DDBJ whole genome shotgun (WGS) entry which is preliminary data.</text>
</comment>
<proteinExistence type="predicted"/>
<protein>
    <recommendedName>
        <fullName evidence="4">Transglycosylase-like protein with SLT domain</fullName>
    </recommendedName>
</protein>
<gene>
    <name evidence="2" type="ORF">FB465_5123</name>
</gene>
<organism evidence="2 3">
    <name type="scientific">Kitasatospora atroaurantiaca</name>
    <dbReference type="NCBI Taxonomy" id="285545"/>
    <lineage>
        <taxon>Bacteria</taxon>
        <taxon>Bacillati</taxon>
        <taxon>Actinomycetota</taxon>
        <taxon>Actinomycetes</taxon>
        <taxon>Kitasatosporales</taxon>
        <taxon>Streptomycetaceae</taxon>
        <taxon>Kitasatospora</taxon>
    </lineage>
</organism>
<evidence type="ECO:0000313" key="2">
    <source>
        <dbReference type="EMBL" id="TWE19981.1"/>
    </source>
</evidence>
<dbReference type="EMBL" id="VIVR01000001">
    <property type="protein sequence ID" value="TWE19981.1"/>
    <property type="molecule type" value="Genomic_DNA"/>
</dbReference>
<dbReference type="Proteomes" id="UP000318416">
    <property type="component" value="Unassembled WGS sequence"/>
</dbReference>